<dbReference type="SMART" id="SM00823">
    <property type="entry name" value="PKS_PP"/>
    <property type="match status" value="6"/>
</dbReference>
<dbReference type="Gene3D" id="3.30.559.10">
    <property type="entry name" value="Chloramphenicol acetyltransferase-like domain"/>
    <property type="match status" value="8"/>
</dbReference>
<dbReference type="GO" id="GO:0044550">
    <property type="term" value="P:secondary metabolite biosynthetic process"/>
    <property type="evidence" value="ECO:0007669"/>
    <property type="project" value="UniProtKB-ARBA"/>
</dbReference>
<dbReference type="PANTHER" id="PTHR45527">
    <property type="entry name" value="NONRIBOSOMAL PEPTIDE SYNTHETASE"/>
    <property type="match status" value="1"/>
</dbReference>
<dbReference type="SUPFAM" id="SSF52777">
    <property type="entry name" value="CoA-dependent acyltransferases"/>
    <property type="match status" value="16"/>
</dbReference>
<dbReference type="InterPro" id="IPR010060">
    <property type="entry name" value="NRPS_synth"/>
</dbReference>
<gene>
    <name evidence="9" type="ordered locus">Svir_18410</name>
</gene>
<evidence type="ECO:0000256" key="7">
    <source>
        <dbReference type="SAM" id="MobiDB-lite"/>
    </source>
</evidence>
<dbReference type="GO" id="GO:0005829">
    <property type="term" value="C:cytosol"/>
    <property type="evidence" value="ECO:0007669"/>
    <property type="project" value="TreeGrafter"/>
</dbReference>
<protein>
    <submittedName>
        <fullName evidence="9">Non-ribosomal peptide synthase/amino acid adenylation enzyme</fullName>
    </submittedName>
</protein>
<dbReference type="Proteomes" id="UP000000841">
    <property type="component" value="Chromosome"/>
</dbReference>
<evidence type="ECO:0000256" key="4">
    <source>
        <dbReference type="ARBA" id="ARBA00022553"/>
    </source>
</evidence>
<dbReference type="SUPFAM" id="SSF47336">
    <property type="entry name" value="ACP-like"/>
    <property type="match status" value="6"/>
</dbReference>
<keyword evidence="3" id="KW-0596">Phosphopantetheine</keyword>
<dbReference type="Pfam" id="PF13193">
    <property type="entry name" value="AMP-binding_C"/>
    <property type="match status" value="6"/>
</dbReference>
<dbReference type="Gene3D" id="3.30.559.30">
    <property type="entry name" value="Nonribosomal peptide synthetase, condensation domain"/>
    <property type="match status" value="8"/>
</dbReference>
<feature type="domain" description="Carrier" evidence="8">
    <location>
        <begin position="3084"/>
        <end position="3158"/>
    </location>
</feature>
<feature type="domain" description="Carrier" evidence="8">
    <location>
        <begin position="972"/>
        <end position="1047"/>
    </location>
</feature>
<dbReference type="InterPro" id="IPR020845">
    <property type="entry name" value="AMP-binding_CS"/>
</dbReference>
<dbReference type="Pfam" id="PF00550">
    <property type="entry name" value="PP-binding"/>
    <property type="match status" value="6"/>
</dbReference>
<dbReference type="Pfam" id="PF00668">
    <property type="entry name" value="Condensation"/>
    <property type="match status" value="8"/>
</dbReference>
<comment type="cofactor">
    <cofactor evidence="1">
        <name>pantetheine 4'-phosphate</name>
        <dbReference type="ChEBI" id="CHEBI:47942"/>
    </cofactor>
</comment>
<reference evidence="9 10" key="1">
    <citation type="journal article" date="2009" name="Stand. Genomic Sci.">
        <title>Complete genome sequence of Saccharomonospora viridis type strain (P101).</title>
        <authorList>
            <person name="Pati A."/>
            <person name="Sikorski J."/>
            <person name="Nolan M."/>
            <person name="Lapidus A."/>
            <person name="Copeland A."/>
            <person name="Glavina Del Rio T."/>
            <person name="Lucas S."/>
            <person name="Chen F."/>
            <person name="Tice H."/>
            <person name="Pitluck S."/>
            <person name="Cheng J.F."/>
            <person name="Chertkov O."/>
            <person name="Brettin T."/>
            <person name="Han C."/>
            <person name="Detter J.C."/>
            <person name="Kuske C."/>
            <person name="Bruce D."/>
            <person name="Goodwin L."/>
            <person name="Chain P."/>
            <person name="D'haeseleer P."/>
            <person name="Chen A."/>
            <person name="Palaniappan K."/>
            <person name="Ivanova N."/>
            <person name="Mavromatis K."/>
            <person name="Mikhailova N."/>
            <person name="Rohde M."/>
            <person name="Tindall B.J."/>
            <person name="Goker M."/>
            <person name="Bristow J."/>
            <person name="Eisen J.A."/>
            <person name="Markowitz V."/>
            <person name="Hugenholtz P."/>
            <person name="Kyrpides N.C."/>
            <person name="Klenk H.P."/>
        </authorList>
    </citation>
    <scope>NUCLEOTIDE SEQUENCE [LARGE SCALE GENOMIC DNA]</scope>
    <source>
        <strain evidence="10">ATCC 15386 / DSM 43017 / JCM 3036 / NBRC 12207 / P101</strain>
    </source>
</reference>
<dbReference type="InterPro" id="IPR006162">
    <property type="entry name" value="Ppantetheine_attach_site"/>
</dbReference>
<dbReference type="PROSITE" id="PS00012">
    <property type="entry name" value="PHOSPHOPANTETHEINE"/>
    <property type="match status" value="4"/>
</dbReference>
<evidence type="ECO:0000256" key="5">
    <source>
        <dbReference type="ARBA" id="ARBA00022737"/>
    </source>
</evidence>
<dbReference type="InterPro" id="IPR025110">
    <property type="entry name" value="AMP-bd_C"/>
</dbReference>
<dbReference type="GO" id="GO:0003824">
    <property type="term" value="F:catalytic activity"/>
    <property type="evidence" value="ECO:0007669"/>
    <property type="project" value="InterPro"/>
</dbReference>
<dbReference type="FunFam" id="2.30.38.10:FF:000001">
    <property type="entry name" value="Non-ribosomal peptide synthetase PvdI"/>
    <property type="match status" value="6"/>
</dbReference>
<dbReference type="FunFam" id="3.40.50.12780:FF:000012">
    <property type="entry name" value="Non-ribosomal peptide synthetase"/>
    <property type="match status" value="2"/>
</dbReference>
<evidence type="ECO:0000256" key="3">
    <source>
        <dbReference type="ARBA" id="ARBA00022450"/>
    </source>
</evidence>
<accession>C7MU85</accession>
<dbReference type="InterPro" id="IPR023213">
    <property type="entry name" value="CAT-like_dom_sf"/>
</dbReference>
<dbReference type="CDD" id="cd19540">
    <property type="entry name" value="LCL_NRPS-like"/>
    <property type="match status" value="4"/>
</dbReference>
<dbReference type="FunFam" id="3.30.300.30:FF:000010">
    <property type="entry name" value="Enterobactin synthetase component F"/>
    <property type="match status" value="6"/>
</dbReference>
<dbReference type="NCBIfam" id="NF003417">
    <property type="entry name" value="PRK04813.1"/>
    <property type="match status" value="6"/>
</dbReference>
<dbReference type="GO" id="GO:0043041">
    <property type="term" value="P:amino acid activation for nonribosomal peptide biosynthetic process"/>
    <property type="evidence" value="ECO:0007669"/>
    <property type="project" value="TreeGrafter"/>
</dbReference>
<feature type="domain" description="Carrier" evidence="8">
    <location>
        <begin position="2025"/>
        <end position="2100"/>
    </location>
</feature>
<dbReference type="PROSITE" id="PS50075">
    <property type="entry name" value="CARRIER"/>
    <property type="match status" value="6"/>
</dbReference>
<dbReference type="Gene3D" id="3.40.50.980">
    <property type="match status" value="12"/>
</dbReference>
<dbReference type="InterPro" id="IPR020806">
    <property type="entry name" value="PKS_PP-bd"/>
</dbReference>
<organism evidence="9 10">
    <name type="scientific">Saccharomonospora viridis (strain ATCC 15386 / DSM 43017 / JCM 3036 / CCUG 5913 / NBRC 12207 / NCIMB 9602 / P101)</name>
    <name type="common">Thermoactinomyces viridis</name>
    <dbReference type="NCBI Taxonomy" id="471857"/>
    <lineage>
        <taxon>Bacteria</taxon>
        <taxon>Bacillati</taxon>
        <taxon>Actinomycetota</taxon>
        <taxon>Actinomycetes</taxon>
        <taxon>Pseudonocardiales</taxon>
        <taxon>Pseudonocardiaceae</taxon>
        <taxon>Saccharomonospora</taxon>
    </lineage>
</organism>
<dbReference type="KEGG" id="svi:Svir_18410"/>
<dbReference type="FunFam" id="1.10.1200.10:FF:000016">
    <property type="entry name" value="Non-ribosomal peptide synthase"/>
    <property type="match status" value="4"/>
</dbReference>
<dbReference type="InterPro" id="IPR010071">
    <property type="entry name" value="AA_adenyl_dom"/>
</dbReference>
<feature type="domain" description="Carrier" evidence="8">
    <location>
        <begin position="4620"/>
        <end position="4695"/>
    </location>
</feature>
<dbReference type="EMBL" id="CP001683">
    <property type="protein sequence ID" value="ACU96864.1"/>
    <property type="molecule type" value="Genomic_DNA"/>
</dbReference>
<dbReference type="FunFam" id="3.40.50.980:FF:000001">
    <property type="entry name" value="Non-ribosomal peptide synthetase"/>
    <property type="match status" value="6"/>
</dbReference>
<dbReference type="FunFam" id="3.30.559.10:FF:000012">
    <property type="entry name" value="Non-ribosomal peptide synthetase"/>
    <property type="match status" value="2"/>
</dbReference>
<feature type="region of interest" description="Disordered" evidence="7">
    <location>
        <begin position="2005"/>
        <end position="2026"/>
    </location>
</feature>
<dbReference type="Gene3D" id="1.10.1200.10">
    <property type="entry name" value="ACP-like"/>
    <property type="match status" value="6"/>
</dbReference>
<dbReference type="Gene3D" id="2.30.38.10">
    <property type="entry name" value="Luciferase, Domain 3"/>
    <property type="match status" value="6"/>
</dbReference>
<comment type="similarity">
    <text evidence="2">Belongs to the ATP-dependent AMP-binding enzyme family.</text>
</comment>
<dbReference type="NCBIfam" id="TIGR01733">
    <property type="entry name" value="AA-adenyl-dom"/>
    <property type="match status" value="6"/>
</dbReference>
<evidence type="ECO:0000256" key="2">
    <source>
        <dbReference type="ARBA" id="ARBA00006432"/>
    </source>
</evidence>
<evidence type="ECO:0000256" key="6">
    <source>
        <dbReference type="ARBA" id="ARBA00023194"/>
    </source>
</evidence>
<dbReference type="RefSeq" id="WP_015786177.1">
    <property type="nucleotide sequence ID" value="NC_013159.1"/>
</dbReference>
<dbReference type="PANTHER" id="PTHR45527:SF1">
    <property type="entry name" value="FATTY ACID SYNTHASE"/>
    <property type="match status" value="1"/>
</dbReference>
<dbReference type="InterPro" id="IPR001242">
    <property type="entry name" value="Condensation_dom"/>
</dbReference>
<dbReference type="NCBIfam" id="TIGR01720">
    <property type="entry name" value="NRPS-para261"/>
    <property type="match status" value="2"/>
</dbReference>
<dbReference type="CDD" id="cd05930">
    <property type="entry name" value="A_NRPS"/>
    <property type="match status" value="6"/>
</dbReference>
<name>C7MU85_SACVD</name>
<keyword evidence="6" id="KW-0045">Antibiotic biosynthesis</keyword>
<evidence type="ECO:0000313" key="9">
    <source>
        <dbReference type="EMBL" id="ACU96864.1"/>
    </source>
</evidence>
<dbReference type="eggNOG" id="COG1020">
    <property type="taxonomic scope" value="Bacteria"/>
</dbReference>
<dbReference type="HOGENOM" id="CLU_222740_0_0_11"/>
<dbReference type="STRING" id="471857.Svir_18410"/>
<feature type="domain" description="Carrier" evidence="8">
    <location>
        <begin position="5679"/>
        <end position="5754"/>
    </location>
</feature>
<evidence type="ECO:0000259" key="8">
    <source>
        <dbReference type="PROSITE" id="PS50075"/>
    </source>
</evidence>
<dbReference type="InterPro" id="IPR009081">
    <property type="entry name" value="PP-bd_ACP"/>
</dbReference>
<dbReference type="GO" id="GO:0008610">
    <property type="term" value="P:lipid biosynthetic process"/>
    <property type="evidence" value="ECO:0007669"/>
    <property type="project" value="UniProtKB-ARBA"/>
</dbReference>
<keyword evidence="5" id="KW-0677">Repeat</keyword>
<feature type="domain" description="Carrier" evidence="8">
    <location>
        <begin position="6731"/>
        <end position="6805"/>
    </location>
</feature>
<dbReference type="FunFam" id="1.10.1200.10:FF:000005">
    <property type="entry name" value="Nonribosomal peptide synthetase 1"/>
    <property type="match status" value="2"/>
</dbReference>
<evidence type="ECO:0000313" key="10">
    <source>
        <dbReference type="Proteomes" id="UP000000841"/>
    </source>
</evidence>
<proteinExistence type="inferred from homology"/>
<dbReference type="Gene3D" id="3.30.300.30">
    <property type="match status" value="6"/>
</dbReference>
<dbReference type="InterPro" id="IPR036736">
    <property type="entry name" value="ACP-like_sf"/>
</dbReference>
<dbReference type="InterPro" id="IPR045851">
    <property type="entry name" value="AMP-bd_C_sf"/>
</dbReference>
<keyword evidence="10" id="KW-1185">Reference proteome</keyword>
<evidence type="ECO:0000256" key="1">
    <source>
        <dbReference type="ARBA" id="ARBA00001957"/>
    </source>
</evidence>
<feature type="region of interest" description="Disordered" evidence="7">
    <location>
        <begin position="3155"/>
        <end position="3178"/>
    </location>
</feature>
<sequence length="7310" mass="791122">MSTNSNKGSAIEEVLPVLPLQEGLLFHASLADGGTDVYIGQFVLELTGSVDVGRMRNAVAGLFDRHAGLRLCFRQVRSGEWVQIVQRRVATPFEVVDLCDASDADAELRRLIERERSRGFDVTSGPLARFVLVRSSEDTFRFVVTHHHVLWDGWSVPVLLRELLALYRGEHLEQAPDFGALVRNVLGLSGSGRRFWAERLSGVEPCLVSDGGVDPGQLPGSVTRELTVAASRGLRDFARRHGATLSVVVQAAWGVVLSSLLGRDDVVFGMTVSGRPDGVPAAEDVVGLFINTVPARIVLGAGESAPELVSRVQEDFGRTLDNQFDRLVDIQAAAGHGGELFDTVVVFENYPLGEFAGKTELDVEDFRVTSVEGRDATHYPLLLTVVPGNTVALRLDHRQDLFDEAAATAVLDRLVRVLDRFVTDPDGPVARIDLLTDVERDRVLHHWNDTAVEHPPTTLPEAFARRAAETPEATALVFGKTTLTFAELDMRANRLAHLLLSRGVGAEDIVALAIPRSAETIVALLAVLQTGAAYLPVDLDQPADRVAYVLTDARPTLVLTTITSDLPDHPAPTLVLDDPVTEAALLAAPTRNPHDVDRVVPMHPAHPAYVIYTSGSTGRPKGVVLTHAGLRNLYHDHVAGLIEPHAPKTRRLRTGLSAALSFDTSWECLLCLVAGHELHLLDDETRRDADLLVRYVAEHRLDLLDLTPSHAQELVETGLLAEDGHRPAVLMLGGEAVPPALWTRLRAAPHTRCYNYYGPTEFTVDAVACALDDSEQPTIGRPLDNTRAYVLDAALLPVAPGVPGELYLAGPQLARGYLGRAGLTAERFVACPFGAPGERMYRTGDLARWTEHGTLEFLGRADGQVKIRGFRVELGEVEHALLTHPSVGQCAVVATEAEPAGTRLVAYVVPRASHTDAVDTGVLARHVAATLPDHMVPAAFVVLDELPRTQAGKLDRRALPSPDFGVVARGRAPRGPREEILCTLFGDVLRVPPPSIDDDFFALGGHSLLASKLVSRVRSTLGVELSLRTLFETRTVAALAAALDAAEREDDTRPALLPRPRPETVPASFAQQRLWFLNRFDPESAAYHIPVALRLTGELDATAMVDALADVVARHEVLRTVYDDGPDGAVQIVLPEDRAKVTLPRLRIRADDLDARLADCVRRPFDLTTDLPLRAWLFELAPDEHVLLLVLHHIAADGWSMGPLARDLTAAYRARTAGTAPRLPALPVQYADYALWQRDVFGDETDQDSAIRAQLDHWRRTLADLPEELGLRRSTVAETTTPPEPVTVEIDGELHAALVALCRQRRATLFMVFQAALAGVLSRLGAGTDIPIGTPIAGRGDDALAESVGFFVNTLVLRTDVSGNPTVAELIDRVREVALTAYANQDVPFERLVEELNPDRSTDRHPLFQVMLTFNNVDQQAALDTIHELPGLRAEGYPVAAGEAKVDLALTVTENFTDDAAPAGLRVTIQFRGDSYERAWVRDLADRLVRMLSGFLTASERVDRIELLSAEERSRITGWSGLGVAPTPGALLPDLIAEQAARTPDAVAVSADGVELRYAELLALADRVARALRRAGVGPERLVAVLLGKSVDLLVALLAVWRAGGGYVPIDPDQPADRVAYLISDARPVLTLTEPDLAAHLPPDTPTLIVRDLVDESSATTPSTAPPPAVTSPGQIAYVIYTSGSTGRPKGVAIPHEALAAYVRRSARAYPDAGGVSLAHTSIGFDLTVTALFTPLVLGGRVVLSDSIEDGAEATFTKATPSHLTLLADLPEIAPSTLVLGGEALTGQALADWRADHPDTTVVNAYGPTELTVNCTEFTVPPGTVLDPGPVPIGRPFPGTAVFVLDRGLRPVPVGTVGELYVAGSGLARGYLRRPGLSAERFVACPFGEPGARMYRTGDLVRWSPDGDLVYVGRADDQVKVRGFRIEPGEIESVVADCPGVLRAVVVLRDDTPGERRLVCYALAEPGSDVTPERLAEWAGERLPTHLVPSAFVVLDELPLTANGKVDRRSLPAPPTTNRKSTGRAPRTPVEEILCGLFAEALGVAAVTVDDDFFALGGHSLLAMRLMNRVRAVLGVDLRLRALFDTPTVAGLAEGIARGAGVRRALVGRPRPARPPLSFAQQRLWFLYELDGPSPTYNVPMALRLSGDLDVAALRLALRDVVARHESLRTVIESDEHGAYQRIVPVEAVDVELAVETLDEARLADALADNVGHGFALDRDIPVRAWLYRIAPREHVFLLLVHHIATDGWSKGPLTRDLTVAYAARRRGRQPQWSPCPVQYADYAVWQRETLGDTERDDSVLARQLAYWRDALAGLPDELNLPVDRPRPAVPSHRGDRVEFTVDAKLHARLAELARAHGVTVFMVLQAALATLLTRLGAGTDIPIGSPVAGRDDEATNDVVGYFVNTLVLRTDTEGNPTFAELLARVRRTNLAAYAHQDVPFELLVDAVQPERSLARHPLFQVMLAFNSTDHEVPPESAMADSGLTVTPVRTPTTSAKFDLLFGFAEEESGGLVCSVEFSTDLFDRATVDDMIARLSRVLRTAVTAPDLSIGGYDVLAADERHRLLSGWNDTDRDTSGRSPIELFEDQVRRTPDAVAVCSGDVRLTYAELNTRADRLAAVLCALGVGTERLVAVALPRTEQLVVALLAILKAGGAYLPVDADYPAERLAYLFADARPALLLSSRSQVERLAVEPEIPTLLLDEATVEPVDPQQSEPNERDRAAALDRLSYVIYTSGSTGRPKGVGVSARSMANLLEWARAEFGADAFTRVIFATSLNFDVSVFELFGPLVSGGTVEIVDDLLALLDRPRGWSAGMLSAVPSAFARLLAAGALDAHIGLIVLAGEALPSTLVDDIRRRLPTTRVVNAYGPTEATVYTTWYRDDSRKHAELPQVPIGRGLPNTRLYVLDRYLEPVPVGVVGELYLAGSGLARGYLRRPGLSAERFVACPFGEPGARMYRTGDLVRWLPSGDLVYVGRADEQVKVRGFRIEPGEIEAALTDISGVAQAAVVVREDVPGDRRLVAYVVPADTGIGIDEHALATALRSRLPEYLIPSVFVLLPELPMNRNGKLDRKALPAPTVETESFTGPRTPTEQVLCELFSAVLGVPEVGVHDGFFALGGDSILSIQLVGQARRAGLRMSVRDVFEHKTVAGLAAALDETSPTGHPQASEAESDGDTGDEGIGEVVVTPIMEWLAERGGEIAEFNQSMVVHTPAGASLERIVATLRAVSDHHDALRMRLSDEDGLWRLFVDGPGGVRVDDLVTVLDGTGLDDEEIRPLLRDAAESARSRLSPSDGVMTRYVWCDRGAEEQGLLLLVAHHLVVDGVSWRILLGDLARAYADLDAGRTPRLLPVGTSFRQWADHLAELASRPERLDELSHWTRTLRAVEPLADDELDPARDTHATARSFERTLPAEVTGTLLTGLVERFRVGMKEVLLAGLSVALSRWHGGTATVVDLEGHGREEHLMPGADLSRTVGWFTTLYPVLLDTGPVDWGDASARSELLTRTLRTTAEALAAVPDNGIGYGLLRYLHPRAGRKLRRFAEPDLCLNYLGRIRSTVDGAETSTDWAPATGPAAIGAGQHPDLPLAHAIELNAVIQDDGVAPRLAATWTWAGRIVDEDRVRRLAELWFDTLTELAALVTEPADDSHPAGLDGVSEAELSELVSNFDGGVEQVLPVLPLQEGLLFHAALADGGIDAYVGQQVFELVGAVDVERMREAVAGLFRRHEGLRVCFRQVSSGSWVQVVARTVTTPFDVVDLRDSDDAEREFERLAEEQRARGFDVTSGPLARFVLARVSEDVFRFVVTNHHAIWDGWSIPIVLRDLLALYRGDEPGRAPGLGAVVRELVASSGGGREFWGHVLGGVEPCLIGTGDATGSGAAESLSRVIDSELSARFTELARDNGVTASTVVQAAWSVVLSGLLCRDDVVFGATVSGRPDDVEGIRETVGMLINTVPVRVGLTADEPVADLLSRLHREFGRILDHQFDRLVDVQTWSGVGGDLFDTVVVFENFPVAEVTEDQKGGDLTVRRIGGASGTHYPLTLNASMRGRELELRLLYQPGLLADEVAVRVLDSFTTVLEGFVAGDRRLGELDLLPRPQRSRLLRDWGETGPASPWDPAVTVPELVAEQARRTPEAVAVVCADSTSPASALTYAELDARANRLARRLVELGVGPERLVGVLLGKTPDLVVALLAVLRAGGAYVPIDPEYPDDRIDYVVRDAAPVLVLTDTASATRVPAGHRRLVLDDPATAEAVAELAEGPLSDAERGGPVEPDQAAYVIYTSGSTGRPKGVVVSVGAMSAYVRRSAAAYPDAAGSGLVHSSVAFDLTLTVLFTPLAVGGAVHLVDRLDEHSAAVDVSLLKVTPSHLPLLEELPELVPSTLVIGGEALFGRALVPWRAAHPESTVINAYGPTELTVNCAEFVLPPHTPQGNGPVPIGKPFPGFRVFVLDHWLRPVPVGVPGELYVSGVGMARGYLGRSALTAERFVACPYGEPGQRMYRTGDQVRWSPDGNLEYVGRVDHQVKVRGHRIELGEIEAVLAEHPEVSRAVAVVREDTAGDRRIVAYLGTDSDTPVSTADVAAHVRSRLPDYMVPSAFVTLAEFPLTANGKIDRAALPEPRTTGTVDNGPRDPYEEILCGLFADVLDVPAVGVDDDFFDLGGHSLLAIRLISRVRSVLGVQLGIREFFDRPTVAALAVGLGRSADAAPSKVVAVSPRPERVPLSFAQRRLWFLYQMEGPSATYNVPLMLRIRGDLDVEAMAAALTDLVHRHETLRTLFQADEDGPWQRVLPAEDVRVELVPVEVTEDGLAERLRAVARYEFALHAEIPVHPRLFRLSADEHVLVVVVHHIATDGWSYEPFVRDLTTAYLARRSGEPPVWEPLPVQYADYALWQQAHLGHEHDRNSAVAAQLAYWRDALADLPEELNLPFDRPRPAVATYRGDRVEFTVPADLSERITAVARERRVTVVMVLQAAVAALLTRLGAGTDIPMGSPIAGRTDEATNDLIGFFVNTLILRTDTSGDPTFGELLDRVRKVDLAAYAHQDIPFERLVEVVNPTRSMARHPLFQVLFSVSQFAPRDDTVSTLSGAGIEVRRESIEARIAKFDLSFSFTRSDAEWRGMIEFSVDLFDRETVTAMSERLLRLLAAAVAAPDVPIGALPVLDSVERRRVLTEWNDTAHPVETGLLESFQAQVAATPDAIALAYGDGTLTYAELDAKANRLAAFLRARGAASERLVAVALPRTPDLLVTLLAILKTGAAYLPIDTGYPADRISYMFDDAAPALAVTTGELVERVPTREGTQVLLLDDPDVIDAVDAESEDFPTIPRDADTAAYVIYTSGSTGRPKGVVVTSANLDNFLVDMRGRIGLDADDRLLAVTTIGFDIAALELFLPLVSGARVVLADPDVVRDPAAVVRLCERAGVTAIQATPSWWRALVQDGETGRLDLGTALVGGEALPGDVARALTGIAASVTNVYGPTETTIWSTAASVTGEPDMRPSIGVPIGNTSVFVLDERLAPVPVGVVGELYIAGAGVARGYLGRPGLTAERFVACPFGEPGERMYRTGDLVRWLSDGTLAYVGRVDDQVKLRGFRIELGEIESVLRELPEVAGAAVVVREDRPGDHRLVGYVVPAPGVEPDRARLVAQLRSRLPDYMVPAAFVVLDELPMTPNGKLDRRSLPAPQLEAAAASRAPRNPREEILAELFADVLGVSTVGIDDDFFALGGHSLLATRLVSRVRSTLGVELSLRALFEAPTVAGLSAALDGAQATGRPALRAVESPPDRLPLSYAQRRLWFLHRMEGPSATYNVPLALRLIGTLDPAALRAALTDVIDRHEPLRTVVAEDDQGPYQRVLPTGSCELHHRRVDEDDLAAELSRAGRHGFELDREPPIRAWLFELAEDENVLLVVMHHIATDGASMSVFLRDLTTAYAARRLGGKPVWKPLPVRYADYALWQQEVLGSETDPNSMLSGQIEYWKTALAELPEEIRLPTDRPRPPESSYRGERVHFTVPTELSRRLAELAATRQATVFMVVQAALAALLTRLGAGTDIPIGTPVAGRTDEATDELVGLFVNTLVLRTDTSGDPSFTELLDRVREVDLGAYANQDLPFERLVEIVKPARALNRHPLFQVMLTFAGTTGEDADRPVDDGLRIRREPLEATVAKFDLLVNIVEQPANGLRGVVEFSTDLFDRATVETLLERLLRFLRAVVADPAERIGAHEILTADERHRLLAEWNDTGTQRTATLPIEQIEKQAALRPDAVAVTHADATLTYAELNTRADRLARVLVERGAAPERFVAVAMERTVDLVVAVVAVLKTGAAYLPIDHRYPTERIEYLLTDADPVSFLASSATWPTLAGLVAEEAVLLVDRLELDTAVEGAEPIGRHRSAHRDGAAYMIYTSGSTGRPKGVVVTHGNLAELMAWARTEFGAERLAQVVLSTSLSFDVSVFELFAPLSVGGTVEIVDDLLVLADRSEAWSASLVSSVPSAFSRLLTGGLLDRADIGTLVFAGEALPAATLARIREVLPHSEVFNLYGPTETTVYCTGGALDVADGGRSAPPIGRPMPNTRAYVLDERLRPVPAGVPGELYVAGERVSRGYRRRASLTSTRFVACPFGPLGSRMYRTGDLVRWLPDGRLEFLARVDDQVKIRGFRVELGEIESVVAAHPDVERVAVVAREDTPGEPRLVAYVVGTVDRADLTSYVAARLPEYMAPSAYVELTDLPLTSNGKLDRRALPAPDVEVTTEATPRNEREELLCGLFAQVLGLPEVGITDGFFALGGDSILSIQLVGLARQAGLGLSVRDVFEHQTVAGLATVARDLPTAGTAPVSREAAVGELPLTPIMAWLHQRDSGSAGSALAGFNQSRVVAVPAGARYDDVLAAMTAVLEHHDALRTRLDDSGSRWRLFVEPPGSVTAADVVSRVDATGWTDETLQKRLVEAAVTARGKLAPTEGIQLQAVWFDRGPHLRGRLLLVAHHLVVDGVSWRVLLPDLAQAYGASTRGTPAELAPVDVSMREWANALAEHARHPDTAAERPYWTEVLSGVTPVADRALDPTRDVQATARTLSRQLSTDVTEELLTRIPERFRAGINDVLLAGLAMALTRWHGGTDTVIDVEGHGREPRLVGDADLSRTLGWFTTLYPVRLVTGPLNWSDESARATVISRVIKRTKDMVRNIPGNGLGFGLLKYLAPSSESPGPDLSELPAPEIGFNYLGRMRVGSSREEDDWDLIGGGVAGVPEGLPMAHVIEINAVTHDTPDGPVLHIGWTWAGEAIAEDRVRRLADLLTDTLTAISRHVDDPNIGGLSTSDVTLAGLSMAELEYLEADWNE</sequence>
<dbReference type="GO" id="GO:0031177">
    <property type="term" value="F:phosphopantetheine binding"/>
    <property type="evidence" value="ECO:0007669"/>
    <property type="project" value="InterPro"/>
</dbReference>
<dbReference type="GO" id="GO:0017000">
    <property type="term" value="P:antibiotic biosynthetic process"/>
    <property type="evidence" value="ECO:0007669"/>
    <property type="project" value="UniProtKB-KW"/>
</dbReference>
<dbReference type="Pfam" id="PF00501">
    <property type="entry name" value="AMP-binding"/>
    <property type="match status" value="6"/>
</dbReference>
<dbReference type="PROSITE" id="PS00455">
    <property type="entry name" value="AMP_BINDING"/>
    <property type="match status" value="6"/>
</dbReference>
<feature type="compositionally biased region" description="Acidic residues" evidence="7">
    <location>
        <begin position="3168"/>
        <end position="3178"/>
    </location>
</feature>
<dbReference type="NCBIfam" id="NF004282">
    <property type="entry name" value="PRK05691.1"/>
    <property type="match status" value="7"/>
</dbReference>
<dbReference type="GO" id="GO:0072330">
    <property type="term" value="P:monocarboxylic acid biosynthetic process"/>
    <property type="evidence" value="ECO:0007669"/>
    <property type="project" value="UniProtKB-ARBA"/>
</dbReference>
<dbReference type="SUPFAM" id="SSF56801">
    <property type="entry name" value="Acetyl-CoA synthetase-like"/>
    <property type="match status" value="6"/>
</dbReference>
<keyword evidence="4" id="KW-0597">Phosphoprotein</keyword>
<dbReference type="InterPro" id="IPR000873">
    <property type="entry name" value="AMP-dep_synth/lig_dom"/>
</dbReference>